<feature type="transmembrane region" description="Helical" evidence="6">
    <location>
        <begin position="45"/>
        <end position="71"/>
    </location>
</feature>
<feature type="transmembrane region" description="Helical" evidence="6">
    <location>
        <begin position="12"/>
        <end position="30"/>
    </location>
</feature>
<feature type="transmembrane region" description="Helical" evidence="6">
    <location>
        <begin position="226"/>
        <end position="247"/>
    </location>
</feature>
<dbReference type="PANTHER" id="PTHR32196:SF19">
    <property type="entry name" value="GALACTOFURANOSE TRANSPORTER PERMEASE PROTEIN YTFT"/>
    <property type="match status" value="1"/>
</dbReference>
<keyword evidence="3 6" id="KW-0812">Transmembrane</keyword>
<evidence type="ECO:0000256" key="1">
    <source>
        <dbReference type="ARBA" id="ARBA00004651"/>
    </source>
</evidence>
<evidence type="ECO:0000256" key="2">
    <source>
        <dbReference type="ARBA" id="ARBA00022475"/>
    </source>
</evidence>
<proteinExistence type="predicted"/>
<evidence type="ECO:0000313" key="8">
    <source>
        <dbReference type="Proteomes" id="UP000272490"/>
    </source>
</evidence>
<accession>A0A3P3QX67</accession>
<keyword evidence="2" id="KW-1003">Cell membrane</keyword>
<evidence type="ECO:0000256" key="5">
    <source>
        <dbReference type="ARBA" id="ARBA00023136"/>
    </source>
</evidence>
<dbReference type="GO" id="GO:0022857">
    <property type="term" value="F:transmembrane transporter activity"/>
    <property type="evidence" value="ECO:0007669"/>
    <property type="project" value="InterPro"/>
</dbReference>
<organism evidence="7 8">
    <name type="scientific">Lachnoanaerobaculum gingivalis</name>
    <dbReference type="NCBI Taxonomy" id="2490855"/>
    <lineage>
        <taxon>Bacteria</taxon>
        <taxon>Bacillati</taxon>
        <taxon>Bacillota</taxon>
        <taxon>Clostridia</taxon>
        <taxon>Lachnospirales</taxon>
        <taxon>Lachnospiraceae</taxon>
        <taxon>Lachnoanaerobaculum</taxon>
    </lineage>
</organism>
<feature type="transmembrane region" description="Helical" evidence="6">
    <location>
        <begin position="109"/>
        <end position="132"/>
    </location>
</feature>
<evidence type="ECO:0000256" key="3">
    <source>
        <dbReference type="ARBA" id="ARBA00022692"/>
    </source>
</evidence>
<feature type="transmembrane region" description="Helical" evidence="6">
    <location>
        <begin position="139"/>
        <end position="161"/>
    </location>
</feature>
<dbReference type="InterPro" id="IPR001851">
    <property type="entry name" value="ABC_transp_permease"/>
</dbReference>
<feature type="transmembrane region" description="Helical" evidence="6">
    <location>
        <begin position="78"/>
        <end position="97"/>
    </location>
</feature>
<feature type="transmembrane region" description="Helical" evidence="6">
    <location>
        <begin position="181"/>
        <end position="199"/>
    </location>
</feature>
<dbReference type="CDD" id="cd06579">
    <property type="entry name" value="TM_PBP1_transp_AraH_like"/>
    <property type="match status" value="1"/>
</dbReference>
<sequence length="351" mass="37181">MRALKIKNITSTRLFLPIVSLILVLIINMIKTPNFFNITIQNGVFYGYIIDVINRASELVILAVGMTLVVASSGGTDISVGAVCALAGAVACFILAGGEVSTDVYRAPYIAAFIAAIFVGLLCGSFNAFLVAKMNIQPMVATLILFTAGRGMAQLVTNGQITYIRVESFRMLGNSIHGIPLPTPVFVALAVVLVTLIILKKTALGLYIETVGINNKAARLVGLNPVYIQFIAYAFCGLLAGLAGMIVSSRVYSADANNAGLNIELDAILAVALGGNSLSGGKFSLLGSVIGAYTIQALTTTLYAMSVSADQLPVYKAIVVVIIVSLQSKEFIKIIRGFNLNKKKAEVVYEK</sequence>
<comment type="caution">
    <text evidence="7">The sequence shown here is derived from an EMBL/GenBank/DDBJ whole genome shotgun (WGS) entry which is preliminary data.</text>
</comment>
<gene>
    <name evidence="7" type="ORF">EHV10_04785</name>
</gene>
<evidence type="ECO:0000256" key="6">
    <source>
        <dbReference type="SAM" id="Phobius"/>
    </source>
</evidence>
<dbReference type="Pfam" id="PF02653">
    <property type="entry name" value="BPD_transp_2"/>
    <property type="match status" value="1"/>
</dbReference>
<dbReference type="Proteomes" id="UP000272490">
    <property type="component" value="Unassembled WGS sequence"/>
</dbReference>
<dbReference type="RefSeq" id="WP_128673677.1">
    <property type="nucleotide sequence ID" value="NZ_RRCO01000002.1"/>
</dbReference>
<dbReference type="PANTHER" id="PTHR32196">
    <property type="entry name" value="ABC TRANSPORTER PERMEASE PROTEIN YPHD-RELATED-RELATED"/>
    <property type="match status" value="1"/>
</dbReference>
<dbReference type="OrthoDB" id="9784538at2"/>
<reference evidence="7 8" key="1">
    <citation type="submission" date="2018-11" db="EMBL/GenBank/DDBJ databases">
        <title>Genome sequencing of Lachnoanaerobaculum sp. KCOM 2030 (= ChDC B114).</title>
        <authorList>
            <person name="Kook J.-K."/>
            <person name="Park S.-N."/>
            <person name="Lim Y.K."/>
        </authorList>
    </citation>
    <scope>NUCLEOTIDE SEQUENCE [LARGE SCALE GENOMIC DNA]</scope>
    <source>
        <strain evidence="7 8">KCOM 2030</strain>
    </source>
</reference>
<dbReference type="AlphaFoldDB" id="A0A3P3QX67"/>
<name>A0A3P3QX67_9FIRM</name>
<feature type="transmembrane region" description="Helical" evidence="6">
    <location>
        <begin position="285"/>
        <end position="306"/>
    </location>
</feature>
<keyword evidence="4 6" id="KW-1133">Transmembrane helix</keyword>
<evidence type="ECO:0000256" key="4">
    <source>
        <dbReference type="ARBA" id="ARBA00022989"/>
    </source>
</evidence>
<keyword evidence="5 6" id="KW-0472">Membrane</keyword>
<dbReference type="GO" id="GO:0005886">
    <property type="term" value="C:plasma membrane"/>
    <property type="evidence" value="ECO:0007669"/>
    <property type="project" value="UniProtKB-SubCell"/>
</dbReference>
<dbReference type="EMBL" id="RRCO01000002">
    <property type="protein sequence ID" value="RRJ25862.1"/>
    <property type="molecule type" value="Genomic_DNA"/>
</dbReference>
<comment type="subcellular location">
    <subcellularLocation>
        <location evidence="1">Cell membrane</location>
        <topology evidence="1">Multi-pass membrane protein</topology>
    </subcellularLocation>
</comment>
<protein>
    <submittedName>
        <fullName evidence="7">ABC transporter permease</fullName>
    </submittedName>
</protein>
<keyword evidence="8" id="KW-1185">Reference proteome</keyword>
<evidence type="ECO:0000313" key="7">
    <source>
        <dbReference type="EMBL" id="RRJ25862.1"/>
    </source>
</evidence>